<comment type="similarity">
    <text evidence="2">Belongs to the ESF2/ABP1 family.</text>
</comment>
<sequence length="246" mass="28179">MEEAMGEPSERRDEGRVGEKRIAKVPTREEILKGTVGKVGKKKKSGIVYISRIPPHLKPMRLKQMLSVHGKIDRVYLALEHGSGSKAKNGKKQGKSYSEGWIEFVDKKVAKHVARLLNGEPMGGRKKRSKYYYDLWNLKYLPGFKWENLTEDIAYRRRVRDQKLAAEVSAARKERDFYLSKVDQAKVISEIEKRKRDIGGEDMLRSIEEKRSARVFPQKKARPDPVTDKKQTRISKGVLSLIGGSK</sequence>
<proteinExistence type="inferred from homology"/>
<dbReference type="InterPro" id="IPR000504">
    <property type="entry name" value="RRM_dom"/>
</dbReference>
<dbReference type="InterPro" id="IPR039119">
    <property type="entry name" value="ABT1/Esf2"/>
</dbReference>
<dbReference type="GO" id="GO:0003723">
    <property type="term" value="F:RNA binding"/>
    <property type="evidence" value="ECO:0007669"/>
    <property type="project" value="UniProtKB-UniRule"/>
</dbReference>
<dbReference type="GO" id="GO:0005730">
    <property type="term" value="C:nucleolus"/>
    <property type="evidence" value="ECO:0007669"/>
    <property type="project" value="UniProtKB-SubCell"/>
</dbReference>
<organism evidence="8 9">
    <name type="scientific">Chloropicon primus</name>
    <dbReference type="NCBI Taxonomy" id="1764295"/>
    <lineage>
        <taxon>Eukaryota</taxon>
        <taxon>Viridiplantae</taxon>
        <taxon>Chlorophyta</taxon>
        <taxon>Chloropicophyceae</taxon>
        <taxon>Chloropicales</taxon>
        <taxon>Chloropicaceae</taxon>
        <taxon>Chloropicon</taxon>
    </lineage>
</organism>
<accession>A0A5B8MBV0</accession>
<dbReference type="InterPro" id="IPR035979">
    <property type="entry name" value="RBD_domain_sf"/>
</dbReference>
<evidence type="ECO:0000256" key="6">
    <source>
        <dbReference type="SAM" id="MobiDB-lite"/>
    </source>
</evidence>
<dbReference type="GO" id="GO:0000480">
    <property type="term" value="P:endonucleolytic cleavage in 5'-ETS of tricistronic rRNA transcript (SSU-rRNA, 5.8S rRNA, LSU-rRNA)"/>
    <property type="evidence" value="ECO:0007669"/>
    <property type="project" value="TreeGrafter"/>
</dbReference>
<dbReference type="AlphaFoldDB" id="A0A5B8MBV0"/>
<keyword evidence="9" id="KW-1185">Reference proteome</keyword>
<dbReference type="Gene3D" id="3.30.70.330">
    <property type="match status" value="1"/>
</dbReference>
<dbReference type="PANTHER" id="PTHR12311:SF7">
    <property type="entry name" value="ACTIVATOR OF BASAL TRANSCRIPTION 1"/>
    <property type="match status" value="1"/>
</dbReference>
<dbReference type="InterPro" id="IPR012677">
    <property type="entry name" value="Nucleotide-bd_a/b_plait_sf"/>
</dbReference>
<feature type="region of interest" description="Disordered" evidence="6">
    <location>
        <begin position="1"/>
        <end position="24"/>
    </location>
</feature>
<evidence type="ECO:0000259" key="7">
    <source>
        <dbReference type="PROSITE" id="PS50102"/>
    </source>
</evidence>
<dbReference type="GO" id="GO:0034462">
    <property type="term" value="P:small-subunit processome assembly"/>
    <property type="evidence" value="ECO:0007669"/>
    <property type="project" value="TreeGrafter"/>
</dbReference>
<dbReference type="PROSITE" id="PS50102">
    <property type="entry name" value="RRM"/>
    <property type="match status" value="1"/>
</dbReference>
<dbReference type="Proteomes" id="UP000316726">
    <property type="component" value="Chromosome 1"/>
</dbReference>
<keyword evidence="4" id="KW-0539">Nucleus</keyword>
<dbReference type="STRING" id="1764295.A0A5B8MBV0"/>
<evidence type="ECO:0000256" key="5">
    <source>
        <dbReference type="PROSITE-ProRule" id="PRU00176"/>
    </source>
</evidence>
<protein>
    <recommendedName>
        <fullName evidence="7">RRM domain-containing protein</fullName>
    </recommendedName>
</protein>
<dbReference type="GO" id="GO:0000447">
    <property type="term" value="P:endonucleolytic cleavage in ITS1 to separate SSU-rRNA from 5.8S rRNA and LSU-rRNA from tricistronic rRNA transcript (SSU-rRNA, 5.8S rRNA, LSU-rRNA)"/>
    <property type="evidence" value="ECO:0007669"/>
    <property type="project" value="TreeGrafter"/>
</dbReference>
<dbReference type="SMART" id="SM00360">
    <property type="entry name" value="RRM"/>
    <property type="match status" value="1"/>
</dbReference>
<gene>
    <name evidence="8" type="ORF">A3770_01p03710</name>
</gene>
<dbReference type="InterPro" id="IPR034353">
    <property type="entry name" value="ABT1/ESF2_RRM"/>
</dbReference>
<dbReference type="GO" id="GO:0000472">
    <property type="term" value="P:endonucleolytic cleavage to generate mature 5'-end of SSU-rRNA from (SSU-rRNA, 5.8S rRNA, LSU-rRNA)"/>
    <property type="evidence" value="ECO:0007669"/>
    <property type="project" value="TreeGrafter"/>
</dbReference>
<evidence type="ECO:0000256" key="1">
    <source>
        <dbReference type="ARBA" id="ARBA00004604"/>
    </source>
</evidence>
<evidence type="ECO:0000313" key="8">
    <source>
        <dbReference type="EMBL" id="QDZ17853.1"/>
    </source>
</evidence>
<feature type="compositionally biased region" description="Basic and acidic residues" evidence="6">
    <location>
        <begin position="8"/>
        <end position="24"/>
    </location>
</feature>
<name>A0A5B8MBV0_9CHLO</name>
<evidence type="ECO:0000256" key="3">
    <source>
        <dbReference type="ARBA" id="ARBA00022884"/>
    </source>
</evidence>
<dbReference type="PANTHER" id="PTHR12311">
    <property type="entry name" value="ACTIVATOR OF BASAL TRANSCRIPTION 1"/>
    <property type="match status" value="1"/>
</dbReference>
<evidence type="ECO:0000256" key="4">
    <source>
        <dbReference type="ARBA" id="ARBA00023242"/>
    </source>
</evidence>
<dbReference type="OrthoDB" id="287393at2759"/>
<dbReference type="SUPFAM" id="SSF54928">
    <property type="entry name" value="RNA-binding domain, RBD"/>
    <property type="match status" value="1"/>
</dbReference>
<comment type="subcellular location">
    <subcellularLocation>
        <location evidence="1">Nucleus</location>
        <location evidence="1">Nucleolus</location>
    </subcellularLocation>
</comment>
<keyword evidence="3 5" id="KW-0694">RNA-binding</keyword>
<evidence type="ECO:0000313" key="9">
    <source>
        <dbReference type="Proteomes" id="UP000316726"/>
    </source>
</evidence>
<reference evidence="8 9" key="1">
    <citation type="submission" date="2018-07" db="EMBL/GenBank/DDBJ databases">
        <title>The complete nuclear genome of the prasinophyte Chloropicon primus (CCMP1205).</title>
        <authorList>
            <person name="Pombert J.-F."/>
            <person name="Otis C."/>
            <person name="Turmel M."/>
            <person name="Lemieux C."/>
        </authorList>
    </citation>
    <scope>NUCLEOTIDE SEQUENCE [LARGE SCALE GENOMIC DNA]</scope>
    <source>
        <strain evidence="8 9">CCMP1205</strain>
    </source>
</reference>
<dbReference type="CDD" id="cd12263">
    <property type="entry name" value="RRM_ABT1_like"/>
    <property type="match status" value="1"/>
</dbReference>
<feature type="domain" description="RRM" evidence="7">
    <location>
        <begin position="46"/>
        <end position="134"/>
    </location>
</feature>
<dbReference type="EMBL" id="CP031034">
    <property type="protein sequence ID" value="QDZ17853.1"/>
    <property type="molecule type" value="Genomic_DNA"/>
</dbReference>
<evidence type="ECO:0000256" key="2">
    <source>
        <dbReference type="ARBA" id="ARBA00005819"/>
    </source>
</evidence>